<protein>
    <submittedName>
        <fullName evidence="2">Uncharacterized protein</fullName>
    </submittedName>
</protein>
<keyword evidence="1" id="KW-0812">Transmembrane</keyword>
<evidence type="ECO:0000256" key="1">
    <source>
        <dbReference type="SAM" id="Phobius"/>
    </source>
</evidence>
<sequence length="135" mass="14010">MPVSSPAPAAEKDGGLASWVRAAIVLMLGAYLGAGAMLPWKLAAVALGAAGVVVGVVATIKAFRGAVPVVLRVTIALATMACLLFTLSTGLQSLFYHATSEYEQCLRGSVTDRTTAACQREYEEKLRNLDGLPGS</sequence>
<comment type="caution">
    <text evidence="2">The sequence shown here is derived from an EMBL/GenBank/DDBJ whole genome shotgun (WGS) entry which is preliminary data.</text>
</comment>
<feature type="transmembrane region" description="Helical" evidence="1">
    <location>
        <begin position="69"/>
        <end position="87"/>
    </location>
</feature>
<proteinExistence type="predicted"/>
<evidence type="ECO:0000313" key="3">
    <source>
        <dbReference type="Proteomes" id="UP001575652"/>
    </source>
</evidence>
<feature type="transmembrane region" description="Helical" evidence="1">
    <location>
        <begin position="42"/>
        <end position="63"/>
    </location>
</feature>
<keyword evidence="1" id="KW-0472">Membrane</keyword>
<organism evidence="2 3">
    <name type="scientific">Arthrobacter halodurans</name>
    <dbReference type="NCBI Taxonomy" id="516699"/>
    <lineage>
        <taxon>Bacteria</taxon>
        <taxon>Bacillati</taxon>
        <taxon>Actinomycetota</taxon>
        <taxon>Actinomycetes</taxon>
        <taxon>Micrococcales</taxon>
        <taxon>Micrococcaceae</taxon>
        <taxon>Arthrobacter</taxon>
    </lineage>
</organism>
<accession>A0ABV4UQE8</accession>
<dbReference type="Proteomes" id="UP001575652">
    <property type="component" value="Unassembled WGS sequence"/>
</dbReference>
<gene>
    <name evidence="2" type="ORF">ACETWP_14975</name>
</gene>
<dbReference type="EMBL" id="JBHDLJ010000015">
    <property type="protein sequence ID" value="MFB0835894.1"/>
    <property type="molecule type" value="Genomic_DNA"/>
</dbReference>
<keyword evidence="1" id="KW-1133">Transmembrane helix</keyword>
<evidence type="ECO:0000313" key="2">
    <source>
        <dbReference type="EMBL" id="MFB0835894.1"/>
    </source>
</evidence>
<keyword evidence="3" id="KW-1185">Reference proteome</keyword>
<reference evidence="2 3" key="1">
    <citation type="submission" date="2024-09" db="EMBL/GenBank/DDBJ databases">
        <authorList>
            <person name="Salinas-Garcia M.A."/>
            <person name="Prieme A."/>
        </authorList>
    </citation>
    <scope>NUCLEOTIDE SEQUENCE [LARGE SCALE GENOMIC DNA]</scope>
    <source>
        <strain evidence="2 3">DSM 21081</strain>
    </source>
</reference>
<feature type="transmembrane region" description="Helical" evidence="1">
    <location>
        <begin position="16"/>
        <end position="35"/>
    </location>
</feature>
<name>A0ABV4UQE8_9MICC</name>
<dbReference type="RefSeq" id="WP_373973069.1">
    <property type="nucleotide sequence ID" value="NZ_JBHDLJ010000015.1"/>
</dbReference>